<evidence type="ECO:0000256" key="1">
    <source>
        <dbReference type="SAM" id="MobiDB-lite"/>
    </source>
</evidence>
<accession>A0AAI9XUL5</accession>
<protein>
    <submittedName>
        <fullName evidence="2">Uncharacterized protein</fullName>
    </submittedName>
</protein>
<dbReference type="AlphaFoldDB" id="A0AAI9XUL5"/>
<gene>
    <name evidence="2" type="ORF">CCUS01_08251</name>
</gene>
<sequence>MTNHGKRGETPLSQPPCHPTPEPKKTRGPASPPKRWAGALIPPPGHRPTPNSFPPLPWGLVAINRNPPPAVPSSTPSLP</sequence>
<dbReference type="Proteomes" id="UP001239213">
    <property type="component" value="Unassembled WGS sequence"/>
</dbReference>
<feature type="compositionally biased region" description="Pro residues" evidence="1">
    <location>
        <begin position="41"/>
        <end position="57"/>
    </location>
</feature>
<name>A0AAI9XUL5_9PEZI</name>
<keyword evidence="3" id="KW-1185">Reference proteome</keyword>
<proteinExistence type="predicted"/>
<comment type="caution">
    <text evidence="2">The sequence shown here is derived from an EMBL/GenBank/DDBJ whole genome shotgun (WGS) entry which is preliminary data.</text>
</comment>
<feature type="region of interest" description="Disordered" evidence="1">
    <location>
        <begin position="1"/>
        <end position="79"/>
    </location>
</feature>
<evidence type="ECO:0000313" key="2">
    <source>
        <dbReference type="EMBL" id="KAK1463564.1"/>
    </source>
</evidence>
<organism evidence="2 3">
    <name type="scientific">Colletotrichum cuscutae</name>
    <dbReference type="NCBI Taxonomy" id="1209917"/>
    <lineage>
        <taxon>Eukaryota</taxon>
        <taxon>Fungi</taxon>
        <taxon>Dikarya</taxon>
        <taxon>Ascomycota</taxon>
        <taxon>Pezizomycotina</taxon>
        <taxon>Sordariomycetes</taxon>
        <taxon>Hypocreomycetidae</taxon>
        <taxon>Glomerellales</taxon>
        <taxon>Glomerellaceae</taxon>
        <taxon>Colletotrichum</taxon>
        <taxon>Colletotrichum acutatum species complex</taxon>
    </lineage>
</organism>
<evidence type="ECO:0000313" key="3">
    <source>
        <dbReference type="Proteomes" id="UP001239213"/>
    </source>
</evidence>
<dbReference type="EMBL" id="MPDP01000267">
    <property type="protein sequence ID" value="KAK1463564.1"/>
    <property type="molecule type" value="Genomic_DNA"/>
</dbReference>
<reference evidence="2" key="1">
    <citation type="submission" date="2016-11" db="EMBL/GenBank/DDBJ databases">
        <title>The genome sequence of Colletotrichum cuscutae.</title>
        <authorList>
            <person name="Baroncelli R."/>
        </authorList>
    </citation>
    <scope>NUCLEOTIDE SEQUENCE</scope>
    <source>
        <strain evidence="2">IMI 304802</strain>
    </source>
</reference>